<keyword evidence="2" id="KW-0472">Membrane</keyword>
<comment type="caution">
    <text evidence="3">The sequence shown here is derived from an EMBL/GenBank/DDBJ whole genome shotgun (WGS) entry which is preliminary data.</text>
</comment>
<dbReference type="NCBIfam" id="TIGR02611">
    <property type="entry name" value="TIGR02611 family protein"/>
    <property type="match status" value="1"/>
</dbReference>
<feature type="compositionally biased region" description="Polar residues" evidence="1">
    <location>
        <begin position="1"/>
        <end position="10"/>
    </location>
</feature>
<feature type="region of interest" description="Disordered" evidence="1">
    <location>
        <begin position="1"/>
        <end position="24"/>
    </location>
</feature>
<reference evidence="3 4" key="1">
    <citation type="submission" date="2020-08" db="EMBL/GenBank/DDBJ databases">
        <title>Sequencing the genomes of 1000 actinobacteria strains.</title>
        <authorList>
            <person name="Klenk H.-P."/>
        </authorList>
    </citation>
    <scope>NUCLEOTIDE SEQUENCE [LARGE SCALE GENOMIC DNA]</scope>
    <source>
        <strain evidence="3 4">DSM 45582</strain>
    </source>
</reference>
<dbReference type="InterPro" id="IPR013434">
    <property type="entry name" value="CHP02611"/>
</dbReference>
<name>A0A840N6F7_9PSEU</name>
<dbReference type="RefSeq" id="WP_343071196.1">
    <property type="nucleotide sequence ID" value="NZ_JACHIV010000001.1"/>
</dbReference>
<feature type="transmembrane region" description="Helical" evidence="2">
    <location>
        <begin position="38"/>
        <end position="59"/>
    </location>
</feature>
<dbReference type="Proteomes" id="UP000580474">
    <property type="component" value="Unassembled WGS sequence"/>
</dbReference>
<feature type="transmembrane region" description="Helical" evidence="2">
    <location>
        <begin position="110"/>
        <end position="137"/>
    </location>
</feature>
<evidence type="ECO:0000313" key="3">
    <source>
        <dbReference type="EMBL" id="MBB5067560.1"/>
    </source>
</evidence>
<gene>
    <name evidence="3" type="ORF">BJ969_000648</name>
</gene>
<organism evidence="3 4">
    <name type="scientific">Saccharopolyspora gloriosae</name>
    <dbReference type="NCBI Taxonomy" id="455344"/>
    <lineage>
        <taxon>Bacteria</taxon>
        <taxon>Bacillati</taxon>
        <taxon>Actinomycetota</taxon>
        <taxon>Actinomycetes</taxon>
        <taxon>Pseudonocardiales</taxon>
        <taxon>Pseudonocardiaceae</taxon>
        <taxon>Saccharopolyspora</taxon>
    </lineage>
</organism>
<keyword evidence="2" id="KW-1133">Transmembrane helix</keyword>
<sequence>MNDAATTQLDRTAPARPGPRAGYGRWRERARRNRAADLCWRAGVGIVGTVVLVAGIIMIPYPGPGWVVAFAGLAVLSTEFERAHRLLGALRRRYDRWNAWQRRQHGAVRLLLLAATGAVVLGTLWLLGALALGAGWLGLDLPWLASPIEPFA</sequence>
<evidence type="ECO:0000256" key="1">
    <source>
        <dbReference type="SAM" id="MobiDB-lite"/>
    </source>
</evidence>
<dbReference type="Pfam" id="PF09656">
    <property type="entry name" value="PGPGW"/>
    <property type="match status" value="1"/>
</dbReference>
<keyword evidence="2" id="KW-0812">Transmembrane</keyword>
<dbReference type="AlphaFoldDB" id="A0A840N6F7"/>
<dbReference type="EMBL" id="JACHIV010000001">
    <property type="protein sequence ID" value="MBB5067560.1"/>
    <property type="molecule type" value="Genomic_DNA"/>
</dbReference>
<proteinExistence type="predicted"/>
<protein>
    <submittedName>
        <fullName evidence="3">Uncharacterized protein (TIGR02611 family)</fullName>
    </submittedName>
</protein>
<keyword evidence="4" id="KW-1185">Reference proteome</keyword>
<feature type="transmembrane region" description="Helical" evidence="2">
    <location>
        <begin position="65"/>
        <end position="83"/>
    </location>
</feature>
<accession>A0A840N6F7</accession>
<evidence type="ECO:0000313" key="4">
    <source>
        <dbReference type="Proteomes" id="UP000580474"/>
    </source>
</evidence>
<evidence type="ECO:0000256" key="2">
    <source>
        <dbReference type="SAM" id="Phobius"/>
    </source>
</evidence>
<dbReference type="InterPro" id="IPR019099">
    <property type="entry name" value="Uncharacterised_PGPGW_TM"/>
</dbReference>